<evidence type="ECO:0000313" key="2">
    <source>
        <dbReference type="EMBL" id="VFU31257.1"/>
    </source>
</evidence>
<name>A0A6N2KSV1_SALVM</name>
<dbReference type="SUPFAM" id="SSF48576">
    <property type="entry name" value="Terpenoid synthases"/>
    <property type="match status" value="1"/>
</dbReference>
<accession>A0A6N2KSV1</accession>
<organism evidence="2">
    <name type="scientific">Salix viminalis</name>
    <name type="common">Common osier</name>
    <name type="synonym">Basket willow</name>
    <dbReference type="NCBI Taxonomy" id="40686"/>
    <lineage>
        <taxon>Eukaryota</taxon>
        <taxon>Viridiplantae</taxon>
        <taxon>Streptophyta</taxon>
        <taxon>Embryophyta</taxon>
        <taxon>Tracheophyta</taxon>
        <taxon>Spermatophyta</taxon>
        <taxon>Magnoliopsida</taxon>
        <taxon>eudicotyledons</taxon>
        <taxon>Gunneridae</taxon>
        <taxon>Pentapetalae</taxon>
        <taxon>rosids</taxon>
        <taxon>fabids</taxon>
        <taxon>Malpighiales</taxon>
        <taxon>Salicaceae</taxon>
        <taxon>Saliceae</taxon>
        <taxon>Salix</taxon>
    </lineage>
</organism>
<gene>
    <name evidence="2" type="ORF">SVIM_LOCUS128112</name>
</gene>
<dbReference type="GO" id="GO:0010333">
    <property type="term" value="F:terpene synthase activity"/>
    <property type="evidence" value="ECO:0007669"/>
    <property type="project" value="InterPro"/>
</dbReference>
<dbReference type="EMBL" id="CAADRP010000680">
    <property type="protein sequence ID" value="VFU31257.1"/>
    <property type="molecule type" value="Genomic_DNA"/>
</dbReference>
<proteinExistence type="predicted"/>
<sequence length="152" mass="17057">MTSKYTKFVSLVDDAYDANASFMLHECYGNIFNETENDTVKQGRSYGSYYVEAFKEVVRGYHAEAEWADKCHVPTSDGFVLNELATCACGLLMAAFFLGLEEVAEVAGVEEYEWLKIKNYICCRTSPRGVPGGILALTMELRRSRHLAVEGR</sequence>
<dbReference type="InterPro" id="IPR008949">
    <property type="entry name" value="Isoprenoid_synthase_dom_sf"/>
</dbReference>
<dbReference type="Gene3D" id="1.10.600.10">
    <property type="entry name" value="Farnesyl Diphosphate Synthase"/>
    <property type="match status" value="1"/>
</dbReference>
<feature type="domain" description="Terpene synthase metal-binding" evidence="1">
    <location>
        <begin position="30"/>
        <end position="121"/>
    </location>
</feature>
<dbReference type="Pfam" id="PF03936">
    <property type="entry name" value="Terpene_synth_C"/>
    <property type="match status" value="1"/>
</dbReference>
<dbReference type="InterPro" id="IPR005630">
    <property type="entry name" value="Terpene_synthase_metal-bd"/>
</dbReference>
<protein>
    <recommendedName>
        <fullName evidence="1">Terpene synthase metal-binding domain-containing protein</fullName>
    </recommendedName>
</protein>
<evidence type="ECO:0000259" key="1">
    <source>
        <dbReference type="Pfam" id="PF03936"/>
    </source>
</evidence>
<dbReference type="GO" id="GO:0000287">
    <property type="term" value="F:magnesium ion binding"/>
    <property type="evidence" value="ECO:0007669"/>
    <property type="project" value="InterPro"/>
</dbReference>
<reference evidence="2" key="1">
    <citation type="submission" date="2019-03" db="EMBL/GenBank/DDBJ databases">
        <authorList>
            <person name="Mank J."/>
            <person name="Almeida P."/>
        </authorList>
    </citation>
    <scope>NUCLEOTIDE SEQUENCE</scope>
    <source>
        <strain evidence="2">78183</strain>
    </source>
</reference>
<dbReference type="AlphaFoldDB" id="A0A6N2KSV1"/>